<dbReference type="AlphaFoldDB" id="A0A6J8BZL5"/>
<evidence type="ECO:0000313" key="2">
    <source>
        <dbReference type="Proteomes" id="UP000507470"/>
    </source>
</evidence>
<gene>
    <name evidence="1" type="ORF">MCOR_24687</name>
</gene>
<sequence>MTTRAIAPHALGLESVWQRGPDFLCLPIEPMPIRQDYAESNLLPDAVGITMLFEHAEKDGDIVPELSDIDLNRYSNVRKLRVTSIILAIAKVRSFKGSQLAAAGKKLQQVVHQWDWESIRTFGEGKGMDRFVTKSADASWENEVSILVKFVKNSLEVAIGTSVISFSEIQTVLFEVSNLLSER</sequence>
<name>A0A6J8BZL5_MYTCO</name>
<protein>
    <submittedName>
        <fullName evidence="1">Uncharacterized protein</fullName>
    </submittedName>
</protein>
<reference evidence="1 2" key="1">
    <citation type="submission" date="2020-06" db="EMBL/GenBank/DDBJ databases">
        <authorList>
            <person name="Li R."/>
            <person name="Bekaert M."/>
        </authorList>
    </citation>
    <scope>NUCLEOTIDE SEQUENCE [LARGE SCALE GENOMIC DNA]</scope>
    <source>
        <strain evidence="2">wild</strain>
    </source>
</reference>
<dbReference type="Proteomes" id="UP000507470">
    <property type="component" value="Unassembled WGS sequence"/>
</dbReference>
<organism evidence="1 2">
    <name type="scientific">Mytilus coruscus</name>
    <name type="common">Sea mussel</name>
    <dbReference type="NCBI Taxonomy" id="42192"/>
    <lineage>
        <taxon>Eukaryota</taxon>
        <taxon>Metazoa</taxon>
        <taxon>Spiralia</taxon>
        <taxon>Lophotrochozoa</taxon>
        <taxon>Mollusca</taxon>
        <taxon>Bivalvia</taxon>
        <taxon>Autobranchia</taxon>
        <taxon>Pteriomorphia</taxon>
        <taxon>Mytilida</taxon>
        <taxon>Mytiloidea</taxon>
        <taxon>Mytilidae</taxon>
        <taxon>Mytilinae</taxon>
        <taxon>Mytilus</taxon>
    </lineage>
</organism>
<proteinExistence type="predicted"/>
<keyword evidence="2" id="KW-1185">Reference proteome</keyword>
<evidence type="ECO:0000313" key="1">
    <source>
        <dbReference type="EMBL" id="CAC5389528.1"/>
    </source>
</evidence>
<accession>A0A6J8BZL5</accession>
<dbReference type="EMBL" id="CACVKT020004349">
    <property type="protein sequence ID" value="CAC5389528.1"/>
    <property type="molecule type" value="Genomic_DNA"/>
</dbReference>